<keyword evidence="6" id="KW-0408">Iron</keyword>
<feature type="domain" description="4Fe-4S ferredoxin-type" evidence="9">
    <location>
        <begin position="202"/>
        <end position="232"/>
    </location>
</feature>
<reference evidence="10" key="1">
    <citation type="submission" date="2016-10" db="EMBL/GenBank/DDBJ databases">
        <authorList>
            <person name="de Groot N.N."/>
        </authorList>
    </citation>
    <scope>NUCLEOTIDE SEQUENCE</scope>
</reference>
<dbReference type="PANTHER" id="PTHR30176:SF3">
    <property type="entry name" value="FERREDOXIN-TYPE PROTEIN NAPH"/>
    <property type="match status" value="1"/>
</dbReference>
<dbReference type="SUPFAM" id="SSF54862">
    <property type="entry name" value="4Fe-4S ferredoxins"/>
    <property type="match status" value="1"/>
</dbReference>
<keyword evidence="8" id="KW-1133">Transmembrane helix</keyword>
<evidence type="ECO:0000256" key="7">
    <source>
        <dbReference type="ARBA" id="ARBA00023014"/>
    </source>
</evidence>
<name>A0A1W1BBR0_9ZZZZ</name>
<dbReference type="InterPro" id="IPR017896">
    <property type="entry name" value="4Fe4S_Fe-S-bd"/>
</dbReference>
<evidence type="ECO:0000256" key="1">
    <source>
        <dbReference type="ARBA" id="ARBA00022448"/>
    </source>
</evidence>
<evidence type="ECO:0000259" key="9">
    <source>
        <dbReference type="PROSITE" id="PS51379"/>
    </source>
</evidence>
<evidence type="ECO:0000256" key="2">
    <source>
        <dbReference type="ARBA" id="ARBA00022485"/>
    </source>
</evidence>
<dbReference type="InterPro" id="IPR051684">
    <property type="entry name" value="Electron_Trans/Redox"/>
</dbReference>
<keyword evidence="4" id="KW-0677">Repeat</keyword>
<feature type="transmembrane region" description="Helical" evidence="8">
    <location>
        <begin position="155"/>
        <end position="176"/>
    </location>
</feature>
<dbReference type="EMBL" id="FPHI01000002">
    <property type="protein sequence ID" value="SFV50984.1"/>
    <property type="molecule type" value="Genomic_DNA"/>
</dbReference>
<evidence type="ECO:0000256" key="5">
    <source>
        <dbReference type="ARBA" id="ARBA00022982"/>
    </source>
</evidence>
<dbReference type="GO" id="GO:0046872">
    <property type="term" value="F:metal ion binding"/>
    <property type="evidence" value="ECO:0007669"/>
    <property type="project" value="UniProtKB-KW"/>
</dbReference>
<keyword evidence="7" id="KW-0411">Iron-sulfur</keyword>
<protein>
    <submittedName>
        <fullName evidence="10">Polyferredoxin NapH (Periplasmic nitrate reductase)</fullName>
    </submittedName>
</protein>
<dbReference type="Pfam" id="PF12801">
    <property type="entry name" value="Fer4_5"/>
    <property type="match status" value="2"/>
</dbReference>
<sequence length="274" mass="30296">MKNLKYLLLRRVTQIGILVLYFGANAYGWNILKGTFGSSLLFGVIPLADPYTTLQVLATGFVLGADVLLGALIITLFYFVVGGRAFCSWVCPINMVTDLANWLRRKLNLDKEEVNYRFLKRKARYWIMVLGLIVSAIVGIAAFEALSPITIMQRGIIFGFGAGISVVIAIFLFDLFGVKNGWCGHLCPLGATYSLIGKASLVRVKHDHEACTNCMECKIVCPENQVLHMINKESISVTDGECTNCGRCIDVCNDNALEFGIRSFTNSKSTKEKK</sequence>
<feature type="domain" description="4Fe-4S ferredoxin-type" evidence="9">
    <location>
        <begin position="233"/>
        <end position="262"/>
    </location>
</feature>
<dbReference type="NCBIfam" id="NF007013">
    <property type="entry name" value="PRK09477.1"/>
    <property type="match status" value="1"/>
</dbReference>
<organism evidence="10">
    <name type="scientific">hydrothermal vent metagenome</name>
    <dbReference type="NCBI Taxonomy" id="652676"/>
    <lineage>
        <taxon>unclassified sequences</taxon>
        <taxon>metagenomes</taxon>
        <taxon>ecological metagenomes</taxon>
    </lineage>
</organism>
<evidence type="ECO:0000313" key="10">
    <source>
        <dbReference type="EMBL" id="SFV50984.1"/>
    </source>
</evidence>
<dbReference type="InterPro" id="IPR011886">
    <property type="entry name" value="NapH_MauN"/>
</dbReference>
<feature type="transmembrane region" description="Helical" evidence="8">
    <location>
        <begin position="12"/>
        <end position="32"/>
    </location>
</feature>
<evidence type="ECO:0000256" key="3">
    <source>
        <dbReference type="ARBA" id="ARBA00022723"/>
    </source>
</evidence>
<evidence type="ECO:0000256" key="4">
    <source>
        <dbReference type="ARBA" id="ARBA00022737"/>
    </source>
</evidence>
<keyword evidence="2" id="KW-0004">4Fe-4S</keyword>
<dbReference type="Pfam" id="PF13237">
    <property type="entry name" value="Fer4_10"/>
    <property type="match status" value="1"/>
</dbReference>
<dbReference type="Gene3D" id="3.30.70.20">
    <property type="match status" value="1"/>
</dbReference>
<dbReference type="PANTHER" id="PTHR30176">
    <property type="entry name" value="FERREDOXIN-TYPE PROTEIN NAPH"/>
    <property type="match status" value="1"/>
</dbReference>
<feature type="transmembrane region" description="Helical" evidence="8">
    <location>
        <begin position="52"/>
        <end position="80"/>
    </location>
</feature>
<proteinExistence type="predicted"/>
<dbReference type="GO" id="GO:0051539">
    <property type="term" value="F:4 iron, 4 sulfur cluster binding"/>
    <property type="evidence" value="ECO:0007669"/>
    <property type="project" value="UniProtKB-KW"/>
</dbReference>
<dbReference type="NCBIfam" id="TIGR02163">
    <property type="entry name" value="napH"/>
    <property type="match status" value="1"/>
</dbReference>
<accession>A0A1W1BBR0</accession>
<feature type="transmembrane region" description="Helical" evidence="8">
    <location>
        <begin position="125"/>
        <end position="143"/>
    </location>
</feature>
<dbReference type="GO" id="GO:0005886">
    <property type="term" value="C:plasma membrane"/>
    <property type="evidence" value="ECO:0007669"/>
    <property type="project" value="TreeGrafter"/>
</dbReference>
<evidence type="ECO:0000256" key="8">
    <source>
        <dbReference type="SAM" id="Phobius"/>
    </source>
</evidence>
<keyword evidence="5" id="KW-0249">Electron transport</keyword>
<gene>
    <name evidence="10" type="ORF">MNB_SV-3-725</name>
</gene>
<dbReference type="AlphaFoldDB" id="A0A1W1BBR0"/>
<evidence type="ECO:0000256" key="6">
    <source>
        <dbReference type="ARBA" id="ARBA00023004"/>
    </source>
</evidence>
<keyword evidence="3" id="KW-0479">Metal-binding</keyword>
<keyword evidence="1" id="KW-0813">Transport</keyword>
<keyword evidence="8" id="KW-0472">Membrane</keyword>
<dbReference type="PROSITE" id="PS51379">
    <property type="entry name" value="4FE4S_FER_2"/>
    <property type="match status" value="2"/>
</dbReference>
<keyword evidence="8" id="KW-0812">Transmembrane</keyword>